<dbReference type="GO" id="GO:0004497">
    <property type="term" value="F:monooxygenase activity"/>
    <property type="evidence" value="ECO:0007669"/>
    <property type="project" value="UniProtKB-KW"/>
</dbReference>
<dbReference type="SUPFAM" id="SSF54909">
    <property type="entry name" value="Dimeric alpha+beta barrel"/>
    <property type="match status" value="1"/>
</dbReference>
<dbReference type="PANTHER" id="PTHR33336">
    <property type="entry name" value="QUINOL MONOOXYGENASE YGIN-RELATED"/>
    <property type="match status" value="1"/>
</dbReference>
<keyword evidence="2" id="KW-0503">Monooxygenase</keyword>
<evidence type="ECO:0000313" key="3">
    <source>
        <dbReference type="Proteomes" id="UP000284395"/>
    </source>
</evidence>
<feature type="domain" description="ABM" evidence="1">
    <location>
        <begin position="2"/>
        <end position="90"/>
    </location>
</feature>
<dbReference type="PROSITE" id="PS51725">
    <property type="entry name" value="ABM"/>
    <property type="match status" value="1"/>
</dbReference>
<dbReference type="InterPro" id="IPR011008">
    <property type="entry name" value="Dimeric_a/b-barrel"/>
</dbReference>
<dbReference type="AlphaFoldDB" id="A0A420EMM1"/>
<evidence type="ECO:0000259" key="1">
    <source>
        <dbReference type="PROSITE" id="PS51725"/>
    </source>
</evidence>
<keyword evidence="3" id="KW-1185">Reference proteome</keyword>
<dbReference type="Gene3D" id="3.30.70.100">
    <property type="match status" value="1"/>
</dbReference>
<dbReference type="EMBL" id="RAPF01000003">
    <property type="protein sequence ID" value="RKF21975.1"/>
    <property type="molecule type" value="Genomic_DNA"/>
</dbReference>
<dbReference type="Proteomes" id="UP000284395">
    <property type="component" value="Unassembled WGS sequence"/>
</dbReference>
<dbReference type="InterPro" id="IPR050744">
    <property type="entry name" value="AI-2_Isomerase_LsrG"/>
</dbReference>
<evidence type="ECO:0000313" key="2">
    <source>
        <dbReference type="EMBL" id="RKF21975.1"/>
    </source>
</evidence>
<accession>A0A420EMM1</accession>
<comment type="caution">
    <text evidence="2">The sequence shown here is derived from an EMBL/GenBank/DDBJ whole genome shotgun (WGS) entry which is preliminary data.</text>
</comment>
<organism evidence="2 3">
    <name type="scientific">Altericroceibacterium spongiae</name>
    <dbReference type="NCBI Taxonomy" id="2320269"/>
    <lineage>
        <taxon>Bacteria</taxon>
        <taxon>Pseudomonadati</taxon>
        <taxon>Pseudomonadota</taxon>
        <taxon>Alphaproteobacteria</taxon>
        <taxon>Sphingomonadales</taxon>
        <taxon>Erythrobacteraceae</taxon>
        <taxon>Altericroceibacterium</taxon>
    </lineage>
</organism>
<dbReference type="InterPro" id="IPR007138">
    <property type="entry name" value="ABM_dom"/>
</dbReference>
<dbReference type="PANTHER" id="PTHR33336:SF15">
    <property type="entry name" value="ABM DOMAIN-CONTAINING PROTEIN"/>
    <property type="match status" value="1"/>
</dbReference>
<sequence>MLLIVGTVRLPAENFDRALPAMRSMIEASRNEDGCLSYSYGQDVLDTGLIHIRELWRDQTALDLHFASKHISEWRKTWPQLGIGDRNLQVYEVNEPRQT</sequence>
<keyword evidence="2" id="KW-0560">Oxidoreductase</keyword>
<protein>
    <submittedName>
        <fullName evidence="2">Antibiotic biosynthesis monooxygenase</fullName>
    </submittedName>
</protein>
<dbReference type="OrthoDB" id="287932at2"/>
<reference evidence="2 3" key="1">
    <citation type="submission" date="2018-09" db="EMBL/GenBank/DDBJ databases">
        <title>Altererythrobacter spongiae sp. nov., isolated from a marine sponge.</title>
        <authorList>
            <person name="Zhuang L."/>
            <person name="Luo L."/>
        </authorList>
    </citation>
    <scope>NUCLEOTIDE SEQUENCE [LARGE SCALE GENOMIC DNA]</scope>
    <source>
        <strain evidence="2 3">HN-Y73</strain>
    </source>
</reference>
<dbReference type="Pfam" id="PF03992">
    <property type="entry name" value="ABM"/>
    <property type="match status" value="1"/>
</dbReference>
<proteinExistence type="predicted"/>
<gene>
    <name evidence="2" type="ORF">D6851_08185</name>
</gene>
<name>A0A420EMM1_9SPHN</name>